<feature type="region of interest" description="Disordered" evidence="1">
    <location>
        <begin position="88"/>
        <end position="116"/>
    </location>
</feature>
<protein>
    <submittedName>
        <fullName evidence="2">Uncharacterized protein</fullName>
    </submittedName>
</protein>
<name>A0A8X6XIK9_9ARAC</name>
<dbReference type="Proteomes" id="UP000886998">
    <property type="component" value="Unassembled WGS sequence"/>
</dbReference>
<gene>
    <name evidence="2" type="ORF">TNIN_222381</name>
</gene>
<proteinExistence type="predicted"/>
<sequence length="144" mass="15997">MEDSSSNLHADNMASDNVQVDSDNMQLESSLNNTASHNIASDTMVSDSLHVPSVPMASETMNGAQRKRKQICIKENLSGWKKHENSLKDLVPSVPMASETMNGAQRKEQNRGTNEKGGGAFPRVFFCVFRMAWTVKETFFDVLQ</sequence>
<feature type="compositionally biased region" description="Basic and acidic residues" evidence="1">
    <location>
        <begin position="105"/>
        <end position="114"/>
    </location>
</feature>
<organism evidence="2 3">
    <name type="scientific">Trichonephila inaurata madagascariensis</name>
    <dbReference type="NCBI Taxonomy" id="2747483"/>
    <lineage>
        <taxon>Eukaryota</taxon>
        <taxon>Metazoa</taxon>
        <taxon>Ecdysozoa</taxon>
        <taxon>Arthropoda</taxon>
        <taxon>Chelicerata</taxon>
        <taxon>Arachnida</taxon>
        <taxon>Araneae</taxon>
        <taxon>Araneomorphae</taxon>
        <taxon>Entelegynae</taxon>
        <taxon>Araneoidea</taxon>
        <taxon>Nephilidae</taxon>
        <taxon>Trichonephila</taxon>
        <taxon>Trichonephila inaurata</taxon>
    </lineage>
</organism>
<comment type="caution">
    <text evidence="2">The sequence shown here is derived from an EMBL/GenBank/DDBJ whole genome shotgun (WGS) entry which is preliminary data.</text>
</comment>
<evidence type="ECO:0000313" key="2">
    <source>
        <dbReference type="EMBL" id="GFY53337.1"/>
    </source>
</evidence>
<dbReference type="AlphaFoldDB" id="A0A8X6XIK9"/>
<accession>A0A8X6XIK9</accession>
<keyword evidence="3" id="KW-1185">Reference proteome</keyword>
<dbReference type="EMBL" id="BMAV01009219">
    <property type="protein sequence ID" value="GFY53337.1"/>
    <property type="molecule type" value="Genomic_DNA"/>
</dbReference>
<reference evidence="2" key="1">
    <citation type="submission" date="2020-08" db="EMBL/GenBank/DDBJ databases">
        <title>Multicomponent nature underlies the extraordinary mechanical properties of spider dragline silk.</title>
        <authorList>
            <person name="Kono N."/>
            <person name="Nakamura H."/>
            <person name="Mori M."/>
            <person name="Yoshida Y."/>
            <person name="Ohtoshi R."/>
            <person name="Malay A.D."/>
            <person name="Moran D.A.P."/>
            <person name="Tomita M."/>
            <person name="Numata K."/>
            <person name="Arakawa K."/>
        </authorList>
    </citation>
    <scope>NUCLEOTIDE SEQUENCE</scope>
</reference>
<evidence type="ECO:0000313" key="3">
    <source>
        <dbReference type="Proteomes" id="UP000886998"/>
    </source>
</evidence>
<evidence type="ECO:0000256" key="1">
    <source>
        <dbReference type="SAM" id="MobiDB-lite"/>
    </source>
</evidence>